<accession>A0A1J4K678</accession>
<dbReference type="EMBL" id="MLAK01000766">
    <property type="protein sequence ID" value="OHT05204.1"/>
    <property type="molecule type" value="Genomic_DNA"/>
</dbReference>
<sequence>MRKSCLLLENVKFEMLSEESFQKFIQNFDYNDLTNMIWFKLCSCFHPNHLISQHSFNSRYHIKAIPYHQETSNRFCGIIHHLTEECGDNVHDKGIVNVTSSSVHISLYSLNAADLENKNQLHPNKIRTNSWICYDFKEKRIQPTHYSIRYRHDYDKGCNNLQTWVIE</sequence>
<gene>
    <name evidence="1" type="ORF">TRFO_27141</name>
</gene>
<dbReference type="AlphaFoldDB" id="A0A1J4K678"/>
<evidence type="ECO:0000313" key="2">
    <source>
        <dbReference type="Proteomes" id="UP000179807"/>
    </source>
</evidence>
<proteinExistence type="predicted"/>
<organism evidence="1 2">
    <name type="scientific">Tritrichomonas foetus</name>
    <dbReference type="NCBI Taxonomy" id="1144522"/>
    <lineage>
        <taxon>Eukaryota</taxon>
        <taxon>Metamonada</taxon>
        <taxon>Parabasalia</taxon>
        <taxon>Tritrichomonadida</taxon>
        <taxon>Tritrichomonadidae</taxon>
        <taxon>Tritrichomonas</taxon>
    </lineage>
</organism>
<name>A0A1J4K678_9EUKA</name>
<evidence type="ECO:0000313" key="1">
    <source>
        <dbReference type="EMBL" id="OHT05204.1"/>
    </source>
</evidence>
<comment type="caution">
    <text evidence="1">The sequence shown here is derived from an EMBL/GenBank/DDBJ whole genome shotgun (WGS) entry which is preliminary data.</text>
</comment>
<dbReference type="VEuPathDB" id="TrichDB:TRFO_27141"/>
<protein>
    <submittedName>
        <fullName evidence="1">Uncharacterized protein</fullName>
    </submittedName>
</protein>
<keyword evidence="2" id="KW-1185">Reference proteome</keyword>
<dbReference type="Proteomes" id="UP000179807">
    <property type="component" value="Unassembled WGS sequence"/>
</dbReference>
<dbReference type="RefSeq" id="XP_068358340.1">
    <property type="nucleotide sequence ID" value="XM_068505360.1"/>
</dbReference>
<dbReference type="OrthoDB" id="15698at2759"/>
<dbReference type="GeneID" id="94840064"/>
<reference evidence="1" key="1">
    <citation type="submission" date="2016-10" db="EMBL/GenBank/DDBJ databases">
        <authorList>
            <person name="Benchimol M."/>
            <person name="Almeida L.G."/>
            <person name="Vasconcelos A.T."/>
            <person name="Perreira-Neves A."/>
            <person name="Rosa I.A."/>
            <person name="Tasca T."/>
            <person name="Bogo M.R."/>
            <person name="de Souza W."/>
        </authorList>
    </citation>
    <scope>NUCLEOTIDE SEQUENCE [LARGE SCALE GENOMIC DNA]</scope>
    <source>
        <strain evidence="1">K</strain>
    </source>
</reference>